<gene>
    <name evidence="12" type="ORF">SAMN04488118_10275</name>
</gene>
<dbReference type="InterPro" id="IPR050571">
    <property type="entry name" value="Class-IV_PLP-Dep_Aminotrnsfr"/>
</dbReference>
<dbReference type="OrthoDB" id="9809239at2"/>
<dbReference type="SUPFAM" id="SSF56752">
    <property type="entry name" value="D-aminoacid aminotransferase-like PLP-dependent enzymes"/>
    <property type="match status" value="1"/>
</dbReference>
<dbReference type="Gene3D" id="3.30.470.10">
    <property type="match status" value="1"/>
</dbReference>
<protein>
    <recommendedName>
        <fullName evidence="7">Probable branched-chain-amino-acid aminotransferase</fullName>
        <ecNumber evidence="6">2.6.1.42</ecNumber>
    </recommendedName>
</protein>
<dbReference type="GO" id="GO:0004084">
    <property type="term" value="F:branched-chain-amino-acid transaminase activity"/>
    <property type="evidence" value="ECO:0007669"/>
    <property type="project" value="UniProtKB-EC"/>
</dbReference>
<organism evidence="12 13">
    <name type="scientific">Epibacterium ulvae</name>
    <dbReference type="NCBI Taxonomy" id="1156985"/>
    <lineage>
        <taxon>Bacteria</taxon>
        <taxon>Pseudomonadati</taxon>
        <taxon>Pseudomonadota</taxon>
        <taxon>Alphaproteobacteria</taxon>
        <taxon>Rhodobacterales</taxon>
        <taxon>Roseobacteraceae</taxon>
        <taxon>Epibacterium</taxon>
    </lineage>
</organism>
<dbReference type="InterPro" id="IPR001544">
    <property type="entry name" value="Aminotrans_IV"/>
</dbReference>
<evidence type="ECO:0000256" key="6">
    <source>
        <dbReference type="ARBA" id="ARBA00013053"/>
    </source>
</evidence>
<dbReference type="Gene3D" id="3.20.10.10">
    <property type="entry name" value="D-amino Acid Aminotransferase, subunit A, domain 2"/>
    <property type="match status" value="1"/>
</dbReference>
<comment type="catalytic activity">
    <reaction evidence="11">
        <text>L-leucine + 2-oxoglutarate = 4-methyl-2-oxopentanoate + L-glutamate</text>
        <dbReference type="Rhea" id="RHEA:18321"/>
        <dbReference type="ChEBI" id="CHEBI:16810"/>
        <dbReference type="ChEBI" id="CHEBI:17865"/>
        <dbReference type="ChEBI" id="CHEBI:29985"/>
        <dbReference type="ChEBI" id="CHEBI:57427"/>
        <dbReference type="EC" id="2.6.1.42"/>
    </reaction>
</comment>
<keyword evidence="13" id="KW-1185">Reference proteome</keyword>
<dbReference type="InterPro" id="IPR043131">
    <property type="entry name" value="BCAT-like_N"/>
</dbReference>
<comment type="catalytic activity">
    <reaction evidence="10">
        <text>L-isoleucine + 2-oxoglutarate = (S)-3-methyl-2-oxopentanoate + L-glutamate</text>
        <dbReference type="Rhea" id="RHEA:24801"/>
        <dbReference type="ChEBI" id="CHEBI:16810"/>
        <dbReference type="ChEBI" id="CHEBI:29985"/>
        <dbReference type="ChEBI" id="CHEBI:35146"/>
        <dbReference type="ChEBI" id="CHEBI:58045"/>
        <dbReference type="EC" id="2.6.1.42"/>
    </reaction>
</comment>
<dbReference type="InterPro" id="IPR036038">
    <property type="entry name" value="Aminotransferase-like"/>
</dbReference>
<dbReference type="InterPro" id="IPR043132">
    <property type="entry name" value="BCAT-like_C"/>
</dbReference>
<dbReference type="NCBIfam" id="NF005729">
    <property type="entry name" value="PRK07546.1-3"/>
    <property type="match status" value="1"/>
</dbReference>
<dbReference type="PANTHER" id="PTHR42743:SF11">
    <property type="entry name" value="AMINODEOXYCHORISMATE LYASE"/>
    <property type="match status" value="1"/>
</dbReference>
<evidence type="ECO:0000313" key="13">
    <source>
        <dbReference type="Proteomes" id="UP000198767"/>
    </source>
</evidence>
<evidence type="ECO:0000256" key="5">
    <source>
        <dbReference type="ARBA" id="ARBA00009320"/>
    </source>
</evidence>
<sequence>MENALCPADLIRNDPDFQLIETFGHVPGQGVARLSLHLARLQRSADAFGLAFNQAEIRQSLQDRHGDTPQRVRVTLSVDGSVEVTFAPMPDAARVWTFAIAPDRLNSEDPFLRYKTTRRALYDDARQNLPQGIDEWVFLNERDEVCEGTITNISITTETGTRLTPPTSSGCLPGVYRQSRLNKGLVREAVLTLSDLHAAASINLTNSLRGSIQARWDPACAVLQTM</sequence>
<evidence type="ECO:0000256" key="9">
    <source>
        <dbReference type="ARBA" id="ARBA00048212"/>
    </source>
</evidence>
<comment type="pathway">
    <text evidence="3">Amino-acid biosynthesis; L-valine biosynthesis; L-valine from pyruvate: step 4/4.</text>
</comment>
<dbReference type="GO" id="GO:0016829">
    <property type="term" value="F:lyase activity"/>
    <property type="evidence" value="ECO:0007669"/>
    <property type="project" value="UniProtKB-KW"/>
</dbReference>
<comment type="pathway">
    <text evidence="4">Amino-acid biosynthesis; L-leucine biosynthesis; L-leucine from 3-methyl-2-oxobutanoate: step 4/4.</text>
</comment>
<evidence type="ECO:0000256" key="3">
    <source>
        <dbReference type="ARBA" id="ARBA00004931"/>
    </source>
</evidence>
<comment type="function">
    <text evidence="1">Acts on leucine, isoleucine and valine.</text>
</comment>
<dbReference type="AlphaFoldDB" id="A0A1G5PUT0"/>
<evidence type="ECO:0000256" key="1">
    <source>
        <dbReference type="ARBA" id="ARBA00003109"/>
    </source>
</evidence>
<accession>A0A1G5PUT0</accession>
<dbReference type="PANTHER" id="PTHR42743">
    <property type="entry name" value="AMINO-ACID AMINOTRANSFERASE"/>
    <property type="match status" value="1"/>
</dbReference>
<evidence type="ECO:0000256" key="4">
    <source>
        <dbReference type="ARBA" id="ARBA00005072"/>
    </source>
</evidence>
<reference evidence="12 13" key="1">
    <citation type="submission" date="2016-10" db="EMBL/GenBank/DDBJ databases">
        <authorList>
            <person name="de Groot N.N."/>
        </authorList>
    </citation>
    <scope>NUCLEOTIDE SEQUENCE [LARGE SCALE GENOMIC DNA]</scope>
    <source>
        <strain evidence="12 13">U95</strain>
    </source>
</reference>
<dbReference type="Pfam" id="PF01063">
    <property type="entry name" value="Aminotran_4"/>
    <property type="match status" value="1"/>
</dbReference>
<evidence type="ECO:0000256" key="2">
    <source>
        <dbReference type="ARBA" id="ARBA00004824"/>
    </source>
</evidence>
<keyword evidence="8" id="KW-0100">Branched-chain amino acid biosynthesis</keyword>
<dbReference type="EC" id="2.6.1.42" evidence="6"/>
<evidence type="ECO:0000313" key="12">
    <source>
        <dbReference type="EMBL" id="SCZ53000.1"/>
    </source>
</evidence>
<keyword evidence="8" id="KW-0028">Amino-acid biosynthesis</keyword>
<evidence type="ECO:0000256" key="7">
    <source>
        <dbReference type="ARBA" id="ARBA00014472"/>
    </source>
</evidence>
<comment type="pathway">
    <text evidence="2">Amino-acid biosynthesis; L-isoleucine biosynthesis; L-isoleucine from 2-oxobutanoate: step 4/4.</text>
</comment>
<evidence type="ECO:0000256" key="8">
    <source>
        <dbReference type="ARBA" id="ARBA00023304"/>
    </source>
</evidence>
<comment type="catalytic activity">
    <reaction evidence="9">
        <text>L-valine + 2-oxoglutarate = 3-methyl-2-oxobutanoate + L-glutamate</text>
        <dbReference type="Rhea" id="RHEA:24813"/>
        <dbReference type="ChEBI" id="CHEBI:11851"/>
        <dbReference type="ChEBI" id="CHEBI:16810"/>
        <dbReference type="ChEBI" id="CHEBI:29985"/>
        <dbReference type="ChEBI" id="CHEBI:57762"/>
        <dbReference type="EC" id="2.6.1.42"/>
    </reaction>
</comment>
<dbReference type="Proteomes" id="UP000198767">
    <property type="component" value="Unassembled WGS sequence"/>
</dbReference>
<dbReference type="RefSeq" id="WP_090215942.1">
    <property type="nucleotide sequence ID" value="NZ_FMWG01000002.1"/>
</dbReference>
<keyword evidence="12" id="KW-0456">Lyase</keyword>
<evidence type="ECO:0000256" key="10">
    <source>
        <dbReference type="ARBA" id="ARBA00048798"/>
    </source>
</evidence>
<dbReference type="STRING" id="1156985.SAMN04488118_10275"/>
<proteinExistence type="inferred from homology"/>
<dbReference type="EMBL" id="FMWG01000002">
    <property type="protein sequence ID" value="SCZ53000.1"/>
    <property type="molecule type" value="Genomic_DNA"/>
</dbReference>
<evidence type="ECO:0000256" key="11">
    <source>
        <dbReference type="ARBA" id="ARBA00049229"/>
    </source>
</evidence>
<name>A0A1G5PUT0_9RHOB</name>
<dbReference type="GO" id="GO:0009082">
    <property type="term" value="P:branched-chain amino acid biosynthetic process"/>
    <property type="evidence" value="ECO:0007669"/>
    <property type="project" value="UniProtKB-KW"/>
</dbReference>
<comment type="similarity">
    <text evidence="5">Belongs to the class-IV pyridoxal-phosphate-dependent aminotransferase family.</text>
</comment>